<protein>
    <submittedName>
        <fullName evidence="1">Uncharacterized protein</fullName>
    </submittedName>
</protein>
<name>A0AC59YAM8_RANTA</name>
<evidence type="ECO:0000313" key="2">
    <source>
        <dbReference type="Proteomes" id="UP001162501"/>
    </source>
</evidence>
<gene>
    <name evidence="1" type="ORF">MRATA1EN22A_LOCUS3803</name>
</gene>
<proteinExistence type="predicted"/>
<reference evidence="1" key="2">
    <citation type="submission" date="2025-03" db="EMBL/GenBank/DDBJ databases">
        <authorList>
            <consortium name="ELIXIR-Norway"/>
            <consortium name="Elixir Norway"/>
        </authorList>
    </citation>
    <scope>NUCLEOTIDE SEQUENCE</scope>
</reference>
<dbReference type="Proteomes" id="UP001162501">
    <property type="component" value="Chromosome 11"/>
</dbReference>
<accession>A0AC59YAM8</accession>
<evidence type="ECO:0000313" key="1">
    <source>
        <dbReference type="EMBL" id="CAM9528137.1"/>
    </source>
</evidence>
<dbReference type="EMBL" id="OX596095">
    <property type="protein sequence ID" value="CAM9528137.1"/>
    <property type="molecule type" value="Genomic_DNA"/>
</dbReference>
<organism evidence="1 2">
    <name type="scientific">Rangifer tarandus platyrhynchus</name>
    <name type="common">Svalbard reindeer</name>
    <dbReference type="NCBI Taxonomy" id="3082113"/>
    <lineage>
        <taxon>Eukaryota</taxon>
        <taxon>Metazoa</taxon>
        <taxon>Chordata</taxon>
        <taxon>Craniata</taxon>
        <taxon>Vertebrata</taxon>
        <taxon>Euteleostomi</taxon>
        <taxon>Mammalia</taxon>
        <taxon>Eutheria</taxon>
        <taxon>Laurasiatheria</taxon>
        <taxon>Artiodactyla</taxon>
        <taxon>Ruminantia</taxon>
        <taxon>Pecora</taxon>
        <taxon>Cervidae</taxon>
        <taxon>Odocoileinae</taxon>
        <taxon>Rangifer</taxon>
    </lineage>
</organism>
<sequence length="142" mass="14568">MTETGKTRGAREASAPDRLSRVALRLLPLLRASGLQGAGRQQPFPRRPGSPATRASGSGGEPTAPGPCCSEHHSPGSPGDPLEAGYADLPFAKAQPEDPRGAGSAEDASAAFTPELHVATSSGALARSHLLSSWRDLPLLPS</sequence>
<reference evidence="1" key="1">
    <citation type="submission" date="2023-05" db="EMBL/GenBank/DDBJ databases">
        <authorList>
            <consortium name="ELIXIR-Norway"/>
        </authorList>
    </citation>
    <scope>NUCLEOTIDE SEQUENCE</scope>
</reference>